<name>A0AAF0IS17_9BASI</name>
<protein>
    <submittedName>
        <fullName evidence="1">Uncharacterized protein</fullName>
    </submittedName>
</protein>
<keyword evidence="2" id="KW-1185">Reference proteome</keyword>
<dbReference type="EMBL" id="CP119936">
    <property type="protein sequence ID" value="WFD03062.1"/>
    <property type="molecule type" value="Genomic_DNA"/>
</dbReference>
<evidence type="ECO:0000313" key="1">
    <source>
        <dbReference type="EMBL" id="WFD03062.1"/>
    </source>
</evidence>
<proteinExistence type="predicted"/>
<dbReference type="AlphaFoldDB" id="A0AAF0IS17"/>
<dbReference type="Proteomes" id="UP001214603">
    <property type="component" value="Chromosome 3"/>
</dbReference>
<sequence>MSDRNGGPALPWMQAPPAYFVRAQQNTRSYAQNAGIFEIALRPDASSFQAGYLGLEGMSAWIVGDVLIKLSTEPQQAALFTTCNISLRAIERVHGPDAQEMQLYAAKHTLWQASTLPAHVPGTLSFEFPLTSDLPQCIHGPSSELTYWLEAQLLGTSTSS</sequence>
<evidence type="ECO:0000313" key="2">
    <source>
        <dbReference type="Proteomes" id="UP001214603"/>
    </source>
</evidence>
<reference evidence="1" key="1">
    <citation type="submission" date="2023-03" db="EMBL/GenBank/DDBJ databases">
        <title>Mating type loci evolution in Malassezia.</title>
        <authorList>
            <person name="Coelho M.A."/>
        </authorList>
    </citation>
    <scope>NUCLEOTIDE SEQUENCE</scope>
    <source>
        <strain evidence="1">CBS 7876</strain>
    </source>
</reference>
<gene>
    <name evidence="1" type="ORF">MOBT1_001751</name>
</gene>
<accession>A0AAF0IS17</accession>
<organism evidence="1 2">
    <name type="scientific">Malassezia obtusa</name>
    <dbReference type="NCBI Taxonomy" id="76774"/>
    <lineage>
        <taxon>Eukaryota</taxon>
        <taxon>Fungi</taxon>
        <taxon>Dikarya</taxon>
        <taxon>Basidiomycota</taxon>
        <taxon>Ustilaginomycotina</taxon>
        <taxon>Malasseziomycetes</taxon>
        <taxon>Malasseziales</taxon>
        <taxon>Malasseziaceae</taxon>
        <taxon>Malassezia</taxon>
    </lineage>
</organism>